<evidence type="ECO:0000313" key="13">
    <source>
        <dbReference type="EMBL" id="PLW70335.1"/>
    </source>
</evidence>
<evidence type="ECO:0000256" key="11">
    <source>
        <dbReference type="SAM" id="Phobius"/>
    </source>
</evidence>
<dbReference type="InterPro" id="IPR045584">
    <property type="entry name" value="Pilin-like"/>
</dbReference>
<keyword evidence="5" id="KW-0997">Cell inner membrane</keyword>
<dbReference type="GO" id="GO:0005886">
    <property type="term" value="C:plasma membrane"/>
    <property type="evidence" value="ECO:0007669"/>
    <property type="project" value="UniProtKB-SubCell"/>
</dbReference>
<feature type="domain" description="General secretion pathway GspH" evidence="12">
    <location>
        <begin position="45"/>
        <end position="168"/>
    </location>
</feature>
<comment type="similarity">
    <text evidence="9">Belongs to the GSP H family.</text>
</comment>
<comment type="caution">
    <text evidence="13">The sequence shown here is derived from an EMBL/GenBank/DDBJ whole genome shotgun (WGS) entry which is preliminary data.</text>
</comment>
<dbReference type="InterPro" id="IPR002416">
    <property type="entry name" value="T2SS_protein-GspH"/>
</dbReference>
<dbReference type="EMBL" id="PKUS01000002">
    <property type="protein sequence ID" value="PLW70335.1"/>
    <property type="molecule type" value="Genomic_DNA"/>
</dbReference>
<feature type="transmembrane region" description="Helical" evidence="11">
    <location>
        <begin position="12"/>
        <end position="33"/>
    </location>
</feature>
<keyword evidence="14" id="KW-1185">Reference proteome</keyword>
<dbReference type="InterPro" id="IPR012902">
    <property type="entry name" value="N_methyl_site"/>
</dbReference>
<evidence type="ECO:0000256" key="2">
    <source>
        <dbReference type="ARBA" id="ARBA00021549"/>
    </source>
</evidence>
<evidence type="ECO:0000256" key="6">
    <source>
        <dbReference type="ARBA" id="ARBA00022692"/>
    </source>
</evidence>
<evidence type="ECO:0000256" key="3">
    <source>
        <dbReference type="ARBA" id="ARBA00022475"/>
    </source>
</evidence>
<dbReference type="Proteomes" id="UP000235005">
    <property type="component" value="Unassembled WGS sequence"/>
</dbReference>
<dbReference type="InterPro" id="IPR022346">
    <property type="entry name" value="T2SS_GspH"/>
</dbReference>
<keyword evidence="6 11" id="KW-0812">Transmembrane</keyword>
<keyword evidence="3" id="KW-1003">Cell membrane</keyword>
<dbReference type="SUPFAM" id="SSF54523">
    <property type="entry name" value="Pili subunits"/>
    <property type="match status" value="1"/>
</dbReference>
<dbReference type="GO" id="GO:0015628">
    <property type="term" value="P:protein secretion by the type II secretion system"/>
    <property type="evidence" value="ECO:0007669"/>
    <property type="project" value="InterPro"/>
</dbReference>
<organism evidence="13 14">
    <name type="scientific">Pseudohalioglobus lutimaris</name>
    <dbReference type="NCBI Taxonomy" id="1737061"/>
    <lineage>
        <taxon>Bacteria</taxon>
        <taxon>Pseudomonadati</taxon>
        <taxon>Pseudomonadota</taxon>
        <taxon>Gammaproteobacteria</taxon>
        <taxon>Cellvibrionales</taxon>
        <taxon>Halieaceae</taxon>
        <taxon>Pseudohalioglobus</taxon>
    </lineage>
</organism>
<comment type="subcellular location">
    <subcellularLocation>
        <location evidence="1">Cell inner membrane</location>
        <topology evidence="1">Single-pass membrane protein</topology>
    </subcellularLocation>
</comment>
<sequence>MVKGDRQRGFSLLELLVALFVVVLVTSLVTLNIGSGDRDILLQAAVEGLADSANYALDEAQFTGVNYALAVSMEDDQGQWRFHFDWYEESPTGWQPPTGSKEVFAPTVLPPGVVVQLELDGVAEDEEALVANPAIPQPQLVFYASGETAPGAMTIRETKTDELLWRLEWDLLGNFQALRRGQSADEEDL</sequence>
<keyword evidence="7 11" id="KW-1133">Transmembrane helix</keyword>
<evidence type="ECO:0000256" key="10">
    <source>
        <dbReference type="ARBA" id="ARBA00030775"/>
    </source>
</evidence>
<evidence type="ECO:0000259" key="12">
    <source>
        <dbReference type="Pfam" id="PF12019"/>
    </source>
</evidence>
<dbReference type="PRINTS" id="PR00885">
    <property type="entry name" value="BCTERIALGSPH"/>
</dbReference>
<dbReference type="Pfam" id="PF07963">
    <property type="entry name" value="N_methyl"/>
    <property type="match status" value="1"/>
</dbReference>
<reference evidence="13 14" key="1">
    <citation type="submission" date="2018-01" db="EMBL/GenBank/DDBJ databases">
        <title>The draft genome sequence of Halioglobus lutimaris HF004.</title>
        <authorList>
            <person name="Du Z.-J."/>
            <person name="Shi M.-J."/>
        </authorList>
    </citation>
    <scope>NUCLEOTIDE SEQUENCE [LARGE SCALE GENOMIC DNA]</scope>
    <source>
        <strain evidence="13 14">HF004</strain>
    </source>
</reference>
<proteinExistence type="inferred from homology"/>
<evidence type="ECO:0000256" key="8">
    <source>
        <dbReference type="ARBA" id="ARBA00023136"/>
    </source>
</evidence>
<protein>
    <recommendedName>
        <fullName evidence="2">Type II secretion system protein H</fullName>
    </recommendedName>
    <alternativeName>
        <fullName evidence="10">General secretion pathway protein H</fullName>
    </alternativeName>
</protein>
<keyword evidence="4" id="KW-0488">Methylation</keyword>
<evidence type="ECO:0000256" key="4">
    <source>
        <dbReference type="ARBA" id="ARBA00022481"/>
    </source>
</evidence>
<evidence type="ECO:0000256" key="7">
    <source>
        <dbReference type="ARBA" id="ARBA00022989"/>
    </source>
</evidence>
<name>A0A2N5X771_9GAMM</name>
<dbReference type="OrthoDB" id="5741495at2"/>
<keyword evidence="8 11" id="KW-0472">Membrane</keyword>
<accession>A0A2N5X771</accession>
<evidence type="ECO:0000256" key="1">
    <source>
        <dbReference type="ARBA" id="ARBA00004377"/>
    </source>
</evidence>
<dbReference type="Gene3D" id="3.55.40.10">
    <property type="entry name" value="minor pseudopilin epsh domain"/>
    <property type="match status" value="1"/>
</dbReference>
<dbReference type="AlphaFoldDB" id="A0A2N5X771"/>
<evidence type="ECO:0000256" key="9">
    <source>
        <dbReference type="ARBA" id="ARBA00025772"/>
    </source>
</evidence>
<evidence type="ECO:0000313" key="14">
    <source>
        <dbReference type="Proteomes" id="UP000235005"/>
    </source>
</evidence>
<evidence type="ECO:0000256" key="5">
    <source>
        <dbReference type="ARBA" id="ARBA00022519"/>
    </source>
</evidence>
<dbReference type="GO" id="GO:0015627">
    <property type="term" value="C:type II protein secretion system complex"/>
    <property type="evidence" value="ECO:0007669"/>
    <property type="project" value="InterPro"/>
</dbReference>
<dbReference type="PROSITE" id="PS00409">
    <property type="entry name" value="PROKAR_NTER_METHYL"/>
    <property type="match status" value="1"/>
</dbReference>
<dbReference type="NCBIfam" id="TIGR02532">
    <property type="entry name" value="IV_pilin_GFxxxE"/>
    <property type="match status" value="1"/>
</dbReference>
<dbReference type="Pfam" id="PF12019">
    <property type="entry name" value="GspH"/>
    <property type="match status" value="1"/>
</dbReference>
<gene>
    <name evidence="13" type="primary">gspH</name>
    <name evidence="13" type="ORF">C0039_03780</name>
</gene>